<feature type="region of interest" description="Disordered" evidence="1">
    <location>
        <begin position="378"/>
        <end position="420"/>
    </location>
</feature>
<feature type="compositionally biased region" description="Polar residues" evidence="1">
    <location>
        <begin position="221"/>
        <end position="237"/>
    </location>
</feature>
<feature type="domain" description="UBA" evidence="2">
    <location>
        <begin position="411"/>
        <end position="455"/>
    </location>
</feature>
<keyword evidence="4" id="KW-1185">Reference proteome</keyword>
<evidence type="ECO:0000313" key="3">
    <source>
        <dbReference type="EMBL" id="CAL8107216.1"/>
    </source>
</evidence>
<dbReference type="InterPro" id="IPR009060">
    <property type="entry name" value="UBA-like_sf"/>
</dbReference>
<feature type="region of interest" description="Disordered" evidence="1">
    <location>
        <begin position="300"/>
        <end position="319"/>
    </location>
</feature>
<sequence length="465" mass="50081">MDMEVDEGNNSSATTPTTNKNFLFVWFLSKSSGLKKSKLAVDFNGLSLDALRLVVQKELDSWEWKDLSEKPGNIDILHRSRVLKDEDDVKKVGPLSVITAIKRDVDSEEENHKSAKFIAEYAASRNILDQISQVAIALRTAFMNPQFTTMVENLGKSEKLENILAISPELKKDPIGIAIIQDPTLIYHLFERESLKKLANTRPWVIEAFNFIAASIHNERGSSQPQGIPSHLFNQSLFDGDDEEMDDGEDDDGNAGPSRGGSGSRITREQLSAALSALGGGGSMPTPGLSSSNAFGGLFQSAATSPRQPSASTGSNPGVASAGANIQNLMNTLAGAGGGIPGQPLNSETVARAVTDALNRLTPEQRADQLNAIRNFASQLQQQSSSSQQSQATPQAPPTQVSSPRPQESSSLSQQYQSQLRQMRDLGMTDERLSILALRVSEGDVNTAAELLLSGWQGEGSDPMD</sequence>
<feature type="compositionally biased region" description="Low complexity" evidence="1">
    <location>
        <begin position="378"/>
        <end position="419"/>
    </location>
</feature>
<dbReference type="Proteomes" id="UP001642540">
    <property type="component" value="Unassembled WGS sequence"/>
</dbReference>
<evidence type="ECO:0000256" key="1">
    <source>
        <dbReference type="SAM" id="MobiDB-lite"/>
    </source>
</evidence>
<dbReference type="InterPro" id="IPR015940">
    <property type="entry name" value="UBA"/>
</dbReference>
<evidence type="ECO:0000259" key="2">
    <source>
        <dbReference type="PROSITE" id="PS50030"/>
    </source>
</evidence>
<feature type="compositionally biased region" description="Acidic residues" evidence="1">
    <location>
        <begin position="239"/>
        <end position="253"/>
    </location>
</feature>
<evidence type="ECO:0000313" key="4">
    <source>
        <dbReference type="Proteomes" id="UP001642540"/>
    </source>
</evidence>
<dbReference type="SUPFAM" id="SSF46934">
    <property type="entry name" value="UBA-like"/>
    <property type="match status" value="1"/>
</dbReference>
<dbReference type="PROSITE" id="PS50030">
    <property type="entry name" value="UBA"/>
    <property type="match status" value="1"/>
</dbReference>
<name>A0ABP1QQC4_9HEXA</name>
<organism evidence="3 4">
    <name type="scientific">Orchesella dallaii</name>
    <dbReference type="NCBI Taxonomy" id="48710"/>
    <lineage>
        <taxon>Eukaryota</taxon>
        <taxon>Metazoa</taxon>
        <taxon>Ecdysozoa</taxon>
        <taxon>Arthropoda</taxon>
        <taxon>Hexapoda</taxon>
        <taxon>Collembola</taxon>
        <taxon>Entomobryomorpha</taxon>
        <taxon>Entomobryoidea</taxon>
        <taxon>Orchesellidae</taxon>
        <taxon>Orchesellinae</taxon>
        <taxon>Orchesella</taxon>
    </lineage>
</organism>
<feature type="region of interest" description="Disordered" evidence="1">
    <location>
        <begin position="220"/>
        <end position="266"/>
    </location>
</feature>
<gene>
    <name evidence="3" type="ORF">ODALV1_LOCUS12604</name>
</gene>
<accession>A0ABP1QQC4</accession>
<dbReference type="Gene3D" id="1.10.8.10">
    <property type="entry name" value="DNA helicase RuvA subunit, C-terminal domain"/>
    <property type="match status" value="1"/>
</dbReference>
<reference evidence="3 4" key="1">
    <citation type="submission" date="2024-08" db="EMBL/GenBank/DDBJ databases">
        <authorList>
            <person name="Cucini C."/>
            <person name="Frati F."/>
        </authorList>
    </citation>
    <scope>NUCLEOTIDE SEQUENCE [LARGE SCALE GENOMIC DNA]</scope>
</reference>
<dbReference type="SMART" id="SM00165">
    <property type="entry name" value="UBA"/>
    <property type="match status" value="1"/>
</dbReference>
<proteinExistence type="predicted"/>
<dbReference type="EMBL" id="CAXLJM020000038">
    <property type="protein sequence ID" value="CAL8107216.1"/>
    <property type="molecule type" value="Genomic_DNA"/>
</dbReference>
<feature type="compositionally biased region" description="Polar residues" evidence="1">
    <location>
        <begin position="301"/>
        <end position="319"/>
    </location>
</feature>
<protein>
    <recommendedName>
        <fullName evidence="2">UBA domain-containing protein</fullName>
    </recommendedName>
</protein>
<comment type="caution">
    <text evidence="3">The sequence shown here is derived from an EMBL/GenBank/DDBJ whole genome shotgun (WGS) entry which is preliminary data.</text>
</comment>